<reference evidence="10 11" key="1">
    <citation type="journal article" date="2015" name="Nature">
        <title>rRNA introns, odd ribosomes, and small enigmatic genomes across a large radiation of phyla.</title>
        <authorList>
            <person name="Brown C.T."/>
            <person name="Hug L.A."/>
            <person name="Thomas B.C."/>
            <person name="Sharon I."/>
            <person name="Castelle C.J."/>
            <person name="Singh A."/>
            <person name="Wilkins M.J."/>
            <person name="Williams K.H."/>
            <person name="Banfield J.F."/>
        </authorList>
    </citation>
    <scope>NUCLEOTIDE SEQUENCE [LARGE SCALE GENOMIC DNA]</scope>
</reference>
<dbReference type="GO" id="GO:0016763">
    <property type="term" value="F:pentosyltransferase activity"/>
    <property type="evidence" value="ECO:0007669"/>
    <property type="project" value="TreeGrafter"/>
</dbReference>
<keyword evidence="7 8" id="KW-0472">Membrane</keyword>
<dbReference type="PANTHER" id="PTHR33908:SF11">
    <property type="entry name" value="MEMBRANE PROTEIN"/>
    <property type="match status" value="1"/>
</dbReference>
<evidence type="ECO:0000256" key="5">
    <source>
        <dbReference type="ARBA" id="ARBA00022692"/>
    </source>
</evidence>
<accession>A0A0G1DHX0</accession>
<evidence type="ECO:0000256" key="3">
    <source>
        <dbReference type="ARBA" id="ARBA00022676"/>
    </source>
</evidence>
<feature type="domain" description="Glycosyltransferase RgtA/B/C/D-like" evidence="9">
    <location>
        <begin position="16"/>
        <end position="168"/>
    </location>
</feature>
<gene>
    <name evidence="10" type="ORF">UV74_C0013G0582</name>
</gene>
<evidence type="ECO:0000256" key="6">
    <source>
        <dbReference type="ARBA" id="ARBA00022989"/>
    </source>
</evidence>
<comment type="subcellular location">
    <subcellularLocation>
        <location evidence="1">Cell membrane</location>
        <topology evidence="1">Multi-pass membrane protein</topology>
    </subcellularLocation>
</comment>
<keyword evidence="5 8" id="KW-0812">Transmembrane</keyword>
<dbReference type="EMBL" id="LCFQ01000013">
    <property type="protein sequence ID" value="KKS97460.1"/>
    <property type="molecule type" value="Genomic_DNA"/>
</dbReference>
<feature type="transmembrane region" description="Helical" evidence="8">
    <location>
        <begin position="43"/>
        <end position="61"/>
    </location>
</feature>
<feature type="transmembrane region" description="Helical" evidence="8">
    <location>
        <begin position="263"/>
        <end position="280"/>
    </location>
</feature>
<dbReference type="GO" id="GO:0009103">
    <property type="term" value="P:lipopolysaccharide biosynthetic process"/>
    <property type="evidence" value="ECO:0007669"/>
    <property type="project" value="UniProtKB-ARBA"/>
</dbReference>
<feature type="transmembrane region" description="Helical" evidence="8">
    <location>
        <begin position="240"/>
        <end position="257"/>
    </location>
</feature>
<protein>
    <recommendedName>
        <fullName evidence="9">Glycosyltransferase RgtA/B/C/D-like domain-containing protein</fullName>
    </recommendedName>
</protein>
<dbReference type="AlphaFoldDB" id="A0A0G1DHX0"/>
<dbReference type="Proteomes" id="UP000034090">
    <property type="component" value="Unassembled WGS sequence"/>
</dbReference>
<keyword evidence="6 8" id="KW-1133">Transmembrane helix</keyword>
<feature type="transmembrane region" description="Helical" evidence="8">
    <location>
        <begin position="120"/>
        <end position="147"/>
    </location>
</feature>
<keyword evidence="3" id="KW-0328">Glycosyltransferase</keyword>
<comment type="caution">
    <text evidence="10">The sequence shown here is derived from an EMBL/GenBank/DDBJ whole genome shotgun (WGS) entry which is preliminary data.</text>
</comment>
<dbReference type="Pfam" id="PF13231">
    <property type="entry name" value="PMT_2"/>
    <property type="match status" value="1"/>
</dbReference>
<feature type="transmembrane region" description="Helical" evidence="8">
    <location>
        <begin position="287"/>
        <end position="308"/>
    </location>
</feature>
<sequence length="423" mass="48821">MKSVPEIIRIIIKDTSPPLYNLTEHFWFGIFGTSEAAIRSLSFFYYCLAVFFVFKLVSLLWDRKTAFAAALLTFFNPFFFIYAFEGRMYSIMSLGVAASMYFYLKIWNSRKPSSFDFAGYVIATLWAIYSHHFAMFIVILQGLWWILESLTGNRKLSKKVFLSFLTIGVGYLPWVWPLYSQTKMVSGGFWLGTPSARDLVFLMGEYLAYGIKSPLSGVALVIALIILLLRIWNKKYKSTLIIALWFIFPILATWTISQFMQSIFYNRYLLYTIPGAMIILASNRRKVFSSVLIGVLLGLFIRIDYHYFTHPVKYPFRELAEYVIETKKGDDYLINWNAASHHIWETKYYGIGAPLYIPGGESLPFFVGTALMAEGDIIRELPPKINRVGVITSGEVSEIKLTGYVLAEEKHFGNLKFVWYRKF</sequence>
<feature type="transmembrane region" description="Helical" evidence="8">
    <location>
        <begin position="159"/>
        <end position="179"/>
    </location>
</feature>
<evidence type="ECO:0000256" key="1">
    <source>
        <dbReference type="ARBA" id="ARBA00004651"/>
    </source>
</evidence>
<feature type="transmembrane region" description="Helical" evidence="8">
    <location>
        <begin position="67"/>
        <end position="84"/>
    </location>
</feature>
<dbReference type="PANTHER" id="PTHR33908">
    <property type="entry name" value="MANNOSYLTRANSFERASE YKCB-RELATED"/>
    <property type="match status" value="1"/>
</dbReference>
<name>A0A0G1DHX0_9BACT</name>
<dbReference type="STRING" id="1618578.UV74_C0013G0582"/>
<evidence type="ECO:0000256" key="2">
    <source>
        <dbReference type="ARBA" id="ARBA00022475"/>
    </source>
</evidence>
<proteinExistence type="predicted"/>
<keyword evidence="4" id="KW-0808">Transferase</keyword>
<dbReference type="GO" id="GO:0005886">
    <property type="term" value="C:plasma membrane"/>
    <property type="evidence" value="ECO:0007669"/>
    <property type="project" value="UniProtKB-SubCell"/>
</dbReference>
<dbReference type="InterPro" id="IPR050297">
    <property type="entry name" value="LipidA_mod_glycosyltrf_83"/>
</dbReference>
<evidence type="ECO:0000313" key="11">
    <source>
        <dbReference type="Proteomes" id="UP000034090"/>
    </source>
</evidence>
<evidence type="ECO:0000256" key="4">
    <source>
        <dbReference type="ARBA" id="ARBA00022679"/>
    </source>
</evidence>
<feature type="transmembrane region" description="Helical" evidence="8">
    <location>
        <begin position="206"/>
        <end position="228"/>
    </location>
</feature>
<evidence type="ECO:0000259" key="9">
    <source>
        <dbReference type="Pfam" id="PF13231"/>
    </source>
</evidence>
<evidence type="ECO:0000256" key="8">
    <source>
        <dbReference type="SAM" id="Phobius"/>
    </source>
</evidence>
<organism evidence="10 11">
    <name type="scientific">Candidatus Woesebacteria bacterium GW2011_GWB1_43_14</name>
    <dbReference type="NCBI Taxonomy" id="1618578"/>
    <lineage>
        <taxon>Bacteria</taxon>
        <taxon>Candidatus Woeseibacteriota</taxon>
    </lineage>
</organism>
<feature type="transmembrane region" description="Helical" evidence="8">
    <location>
        <begin position="91"/>
        <end position="108"/>
    </location>
</feature>
<dbReference type="InterPro" id="IPR038731">
    <property type="entry name" value="RgtA/B/C-like"/>
</dbReference>
<keyword evidence="2" id="KW-1003">Cell membrane</keyword>
<evidence type="ECO:0000256" key="7">
    <source>
        <dbReference type="ARBA" id="ARBA00023136"/>
    </source>
</evidence>
<evidence type="ECO:0000313" key="10">
    <source>
        <dbReference type="EMBL" id="KKS97460.1"/>
    </source>
</evidence>